<evidence type="ECO:0000313" key="2">
    <source>
        <dbReference type="EMBL" id="MPM96862.1"/>
    </source>
</evidence>
<feature type="compositionally biased region" description="Low complexity" evidence="1">
    <location>
        <begin position="65"/>
        <end position="74"/>
    </location>
</feature>
<accession>A0A645E8A4</accession>
<name>A0A645E8A4_9ZZZZ</name>
<feature type="region of interest" description="Disordered" evidence="1">
    <location>
        <begin position="130"/>
        <end position="156"/>
    </location>
</feature>
<dbReference type="AlphaFoldDB" id="A0A645E8A4"/>
<feature type="region of interest" description="Disordered" evidence="1">
    <location>
        <begin position="65"/>
        <end position="90"/>
    </location>
</feature>
<organism evidence="2">
    <name type="scientific">bioreactor metagenome</name>
    <dbReference type="NCBI Taxonomy" id="1076179"/>
    <lineage>
        <taxon>unclassified sequences</taxon>
        <taxon>metagenomes</taxon>
        <taxon>ecological metagenomes</taxon>
    </lineage>
</organism>
<sequence>MNLGKRCQISFALTRLASEAFLFSQRVTDKNATRSAQTPTNMSRPTTFIRVKVLTARSSPMASAAANPAASANSEVPIQAPAGPGANPSPLAINGSKKIIATAQIITIEIETETCSFLAWHAPPIAIDADTPQIDPPAASVAPKRWSRPNNRVAAK</sequence>
<protein>
    <submittedName>
        <fullName evidence="2">Uncharacterized protein</fullName>
    </submittedName>
</protein>
<reference evidence="2" key="1">
    <citation type="submission" date="2019-08" db="EMBL/GenBank/DDBJ databases">
        <authorList>
            <person name="Kucharzyk K."/>
            <person name="Murdoch R.W."/>
            <person name="Higgins S."/>
            <person name="Loffler F."/>
        </authorList>
    </citation>
    <scope>NUCLEOTIDE SEQUENCE</scope>
</reference>
<dbReference type="EMBL" id="VSSQ01043197">
    <property type="protein sequence ID" value="MPM96862.1"/>
    <property type="molecule type" value="Genomic_DNA"/>
</dbReference>
<comment type="caution">
    <text evidence="2">The sequence shown here is derived from an EMBL/GenBank/DDBJ whole genome shotgun (WGS) entry which is preliminary data.</text>
</comment>
<proteinExistence type="predicted"/>
<evidence type="ECO:0000256" key="1">
    <source>
        <dbReference type="SAM" id="MobiDB-lite"/>
    </source>
</evidence>
<gene>
    <name evidence="2" type="ORF">SDC9_144027</name>
</gene>